<evidence type="ECO:0008006" key="2">
    <source>
        <dbReference type="Google" id="ProtNLM"/>
    </source>
</evidence>
<name>A0AAU7BP72_9FLAO</name>
<dbReference type="EMBL" id="CP157199">
    <property type="protein sequence ID" value="XBG59866.1"/>
    <property type="molecule type" value="Genomic_DNA"/>
</dbReference>
<organism evidence="1">
    <name type="scientific">Pontimicrobium sp. SW4</name>
    <dbReference type="NCBI Taxonomy" id="3153519"/>
    <lineage>
        <taxon>Bacteria</taxon>
        <taxon>Pseudomonadati</taxon>
        <taxon>Bacteroidota</taxon>
        <taxon>Flavobacteriia</taxon>
        <taxon>Flavobacteriales</taxon>
        <taxon>Flavobacteriaceae</taxon>
        <taxon>Pontimicrobium</taxon>
    </lineage>
</organism>
<evidence type="ECO:0000313" key="1">
    <source>
        <dbReference type="EMBL" id="XBG59866.1"/>
    </source>
</evidence>
<dbReference type="RefSeq" id="WP_347921789.1">
    <property type="nucleotide sequence ID" value="NZ_CP157199.1"/>
</dbReference>
<dbReference type="Pfam" id="PF07676">
    <property type="entry name" value="PD40"/>
    <property type="match status" value="3"/>
</dbReference>
<protein>
    <recommendedName>
        <fullName evidence="2">Exo-alpha-sialidase</fullName>
    </recommendedName>
</protein>
<dbReference type="Gene3D" id="2.120.10.30">
    <property type="entry name" value="TolB, C-terminal domain"/>
    <property type="match status" value="1"/>
</dbReference>
<accession>A0AAU7BP72</accession>
<dbReference type="SUPFAM" id="SSF82171">
    <property type="entry name" value="DPP6 N-terminal domain-like"/>
    <property type="match status" value="1"/>
</dbReference>
<sequence>MRIVLSILFICCFIKGNAFQVEPALPILKDYDKVRDFTMNNNQTEAYVSAQSNLEEKSVILRISKENGVWSRVDIASFSGKYRDLEPFLTPDNLKLFFVSNRPLNQEGELKDVDIWYVERTSITSDWSEPKNIGAPVNTEADEFYPSIAKNGNLYFTSVGHNAMGEDDIFVSEYKNGTYTTPVALKGGVNTKSYEYNSFISPNEDYLIFGGYNRKDGLGSGDLYISFRNNDNTWTLAKNMGDKINSKYMDFCPFVTQSGEEMYFTSRRSNLESTKGVTSVKNLLEEFNSYENGFSRIYKTKFSLLEFKN</sequence>
<dbReference type="InterPro" id="IPR011042">
    <property type="entry name" value="6-blade_b-propeller_TolB-like"/>
</dbReference>
<reference evidence="1" key="1">
    <citation type="submission" date="2024-05" db="EMBL/GenBank/DDBJ databases">
        <title>Pontimicrobium maritimus sp. nov., isolated form sea water.</title>
        <authorList>
            <person name="Muhammad N."/>
            <person name="Vuong T.Q."/>
            <person name="Han H.L."/>
            <person name="Kim S.-G."/>
        </authorList>
    </citation>
    <scope>NUCLEOTIDE SEQUENCE</scope>
    <source>
        <strain evidence="1">SW4</strain>
    </source>
</reference>
<dbReference type="AlphaFoldDB" id="A0AAU7BP72"/>
<gene>
    <name evidence="1" type="ORF">ABGB03_08320</name>
</gene>
<dbReference type="InterPro" id="IPR011659">
    <property type="entry name" value="WD40"/>
</dbReference>
<proteinExistence type="predicted"/>